<dbReference type="InterPro" id="IPR002878">
    <property type="entry name" value="ChsH2_C"/>
</dbReference>
<dbReference type="EMBL" id="UINC01227155">
    <property type="protein sequence ID" value="SVE57924.1"/>
    <property type="molecule type" value="Genomic_DNA"/>
</dbReference>
<proteinExistence type="predicted"/>
<evidence type="ECO:0000313" key="2">
    <source>
        <dbReference type="EMBL" id="SVE57924.1"/>
    </source>
</evidence>
<dbReference type="InterPro" id="IPR012340">
    <property type="entry name" value="NA-bd_OB-fold"/>
</dbReference>
<feature type="domain" description="ChsH2 C-terminal OB-fold" evidence="1">
    <location>
        <begin position="53"/>
        <end position="114"/>
    </location>
</feature>
<accession>A0A383EMV7</accession>
<reference evidence="2" key="1">
    <citation type="submission" date="2018-05" db="EMBL/GenBank/DDBJ databases">
        <authorList>
            <person name="Lanie J.A."/>
            <person name="Ng W.-L."/>
            <person name="Kazmierczak K.M."/>
            <person name="Andrzejewski T.M."/>
            <person name="Davidsen T.M."/>
            <person name="Wayne K.J."/>
            <person name="Tettelin H."/>
            <person name="Glass J.I."/>
            <person name="Rusch D."/>
            <person name="Podicherti R."/>
            <person name="Tsui H.-C.T."/>
            <person name="Winkler M.E."/>
        </authorList>
    </citation>
    <scope>NUCLEOTIDE SEQUENCE</scope>
</reference>
<protein>
    <recommendedName>
        <fullName evidence="1">ChsH2 C-terminal OB-fold domain-containing protein</fullName>
    </recommendedName>
</protein>
<organism evidence="2">
    <name type="scientific">marine metagenome</name>
    <dbReference type="NCBI Taxonomy" id="408172"/>
    <lineage>
        <taxon>unclassified sequences</taxon>
        <taxon>metagenomes</taxon>
        <taxon>ecological metagenomes</taxon>
    </lineage>
</organism>
<dbReference type="Pfam" id="PF01796">
    <property type="entry name" value="OB_ChsH2_C"/>
    <property type="match status" value="1"/>
</dbReference>
<sequence length="145" mass="15895">MPESVDPRRLKLTNDAGTEGVLLGFHCLECDTVIFGPGTFCQRCTSIKLEPMELSRAGILYSYTVVRIPPAGWPGPVPYILGQVELPDGPQVLAEVVDCPEEDLEIDMPVELSLRLVEGEEPGAAKVVYKWRPVDSHQATAEVHP</sequence>
<dbReference type="SUPFAM" id="SSF50249">
    <property type="entry name" value="Nucleic acid-binding proteins"/>
    <property type="match status" value="1"/>
</dbReference>
<dbReference type="PANTHER" id="PTHR34075:SF5">
    <property type="entry name" value="BLR3430 PROTEIN"/>
    <property type="match status" value="1"/>
</dbReference>
<gene>
    <name evidence="2" type="ORF">METZ01_LOCUS510778</name>
</gene>
<name>A0A383EMV7_9ZZZZ</name>
<dbReference type="PANTHER" id="PTHR34075">
    <property type="entry name" value="BLR3430 PROTEIN"/>
    <property type="match status" value="1"/>
</dbReference>
<evidence type="ECO:0000259" key="1">
    <source>
        <dbReference type="Pfam" id="PF01796"/>
    </source>
</evidence>
<dbReference type="AlphaFoldDB" id="A0A383EMV7"/>
<dbReference type="InterPro" id="IPR052513">
    <property type="entry name" value="Thioester_dehydratase-like"/>
</dbReference>